<dbReference type="Gene3D" id="2.30.260.10">
    <property type="entry name" value="putative xylanase like domain"/>
    <property type="match status" value="1"/>
</dbReference>
<protein>
    <submittedName>
        <fullName evidence="2">DUF1460 domain-containing protein</fullName>
    </submittedName>
</protein>
<dbReference type="InterPro" id="IPR038765">
    <property type="entry name" value="Papain-like_cys_pep_sf"/>
</dbReference>
<reference evidence="2" key="2">
    <citation type="journal article" date="2021" name="PeerJ">
        <title>Extensive microbial diversity within the chicken gut microbiome revealed by metagenomics and culture.</title>
        <authorList>
            <person name="Gilroy R."/>
            <person name="Ravi A."/>
            <person name="Getino M."/>
            <person name="Pursley I."/>
            <person name="Horton D.L."/>
            <person name="Alikhan N.F."/>
            <person name="Baker D."/>
            <person name="Gharbi K."/>
            <person name="Hall N."/>
            <person name="Watson M."/>
            <person name="Adriaenssens E.M."/>
            <person name="Foster-Nyarko E."/>
            <person name="Jarju S."/>
            <person name="Secka A."/>
            <person name="Antonio M."/>
            <person name="Oren A."/>
            <person name="Chaudhuri R.R."/>
            <person name="La Ragione R."/>
            <person name="Hildebrand F."/>
            <person name="Pallen M.J."/>
        </authorList>
    </citation>
    <scope>NUCLEOTIDE SEQUENCE</scope>
    <source>
        <strain evidence="2">G3-4614</strain>
    </source>
</reference>
<dbReference type="AlphaFoldDB" id="A0A9D9E3D6"/>
<gene>
    <name evidence="2" type="ORF">IAC54_03590</name>
</gene>
<proteinExistence type="predicted"/>
<keyword evidence="1" id="KW-0732">Signal</keyword>
<evidence type="ECO:0000256" key="1">
    <source>
        <dbReference type="SAM" id="SignalP"/>
    </source>
</evidence>
<organism evidence="2 3">
    <name type="scientific">Candidatus Caccoplasma merdipullorum</name>
    <dbReference type="NCBI Taxonomy" id="2840718"/>
    <lineage>
        <taxon>Bacteria</taxon>
        <taxon>Pseudomonadati</taxon>
        <taxon>Bacteroidota</taxon>
        <taxon>Bacteroidia</taxon>
        <taxon>Bacteroidales</taxon>
        <taxon>Bacteroidaceae</taxon>
        <taxon>Bacteroidaceae incertae sedis</taxon>
        <taxon>Candidatus Caccoplasma</taxon>
    </lineage>
</organism>
<dbReference type="InterPro" id="IPR010846">
    <property type="entry name" value="AmiA-like"/>
</dbReference>
<dbReference type="SUPFAM" id="SSF54001">
    <property type="entry name" value="Cysteine proteinases"/>
    <property type="match status" value="1"/>
</dbReference>
<sequence length="287" mass="32045">MKPQSAKHLLAALLLIATANTAVTASTESDFLPADTAIAVQMLKNQKADDCDMGKRIRETAEAFLNSPYKGGTLEGEPERLRINLREFDCTTFVETILALSETAARGDTTFVRFAENLAAIRYQNGESDKYAKRLHYFSLWIKQNAAQGRITEIIPQNGIARCETKEINFMSSHADLYPALKEKSRIAEIQKAEKELSTDTVCYIPKEKVPQLTSEEIRDGDIIAIVTDKKGLDITHVGIAAIQDGEPHLLHASSAAKRVILDPRTLYEYLMHYPSHRGIRILRATE</sequence>
<name>A0A9D9E3D6_9BACT</name>
<evidence type="ECO:0000313" key="3">
    <source>
        <dbReference type="Proteomes" id="UP000823636"/>
    </source>
</evidence>
<evidence type="ECO:0000313" key="2">
    <source>
        <dbReference type="EMBL" id="MBO8437967.1"/>
    </source>
</evidence>
<dbReference type="EMBL" id="JADIMW010000035">
    <property type="protein sequence ID" value="MBO8437967.1"/>
    <property type="molecule type" value="Genomic_DNA"/>
</dbReference>
<feature type="chain" id="PRO_5038593463" evidence="1">
    <location>
        <begin position="25"/>
        <end position="287"/>
    </location>
</feature>
<dbReference type="Gene3D" id="1.10.3670.10">
    <property type="entry name" value="Putative xylanase like domain"/>
    <property type="match status" value="1"/>
</dbReference>
<feature type="signal peptide" evidence="1">
    <location>
        <begin position="1"/>
        <end position="24"/>
    </location>
</feature>
<reference evidence="2" key="1">
    <citation type="submission" date="2020-10" db="EMBL/GenBank/DDBJ databases">
        <authorList>
            <person name="Gilroy R."/>
        </authorList>
    </citation>
    <scope>NUCLEOTIDE SEQUENCE</scope>
    <source>
        <strain evidence="2">G3-4614</strain>
    </source>
</reference>
<accession>A0A9D9E3D6</accession>
<dbReference type="Pfam" id="PF07313">
    <property type="entry name" value="AmiA-like"/>
    <property type="match status" value="1"/>
</dbReference>
<comment type="caution">
    <text evidence="2">The sequence shown here is derived from an EMBL/GenBank/DDBJ whole genome shotgun (WGS) entry which is preliminary data.</text>
</comment>
<dbReference type="Proteomes" id="UP000823636">
    <property type="component" value="Unassembled WGS sequence"/>
</dbReference>